<evidence type="ECO:0000313" key="2">
    <source>
        <dbReference type="Proteomes" id="UP001138661"/>
    </source>
</evidence>
<comment type="caution">
    <text evidence="1">The sequence shown here is derived from an EMBL/GenBank/DDBJ whole genome shotgun (WGS) entry which is preliminary data.</text>
</comment>
<dbReference type="EMBL" id="JAHXDN010000001">
    <property type="protein sequence ID" value="MBW4707198.1"/>
    <property type="molecule type" value="Genomic_DNA"/>
</dbReference>
<dbReference type="RefSeq" id="WP_219499709.1">
    <property type="nucleotide sequence ID" value="NZ_JAHXDN010000001.1"/>
</dbReference>
<protein>
    <submittedName>
        <fullName evidence="1">DUF1045 domain-containing protein</fullName>
    </submittedName>
</protein>
<name>A0A9X1FUN1_9RHOB</name>
<evidence type="ECO:0000313" key="1">
    <source>
        <dbReference type="EMBL" id="MBW4707198.1"/>
    </source>
</evidence>
<dbReference type="AlphaFoldDB" id="A0A9X1FUN1"/>
<sequence length="222" mass="24295">MKFARYGIYYTPAPGAFADAGAAWLGWDVARGQAVGAPDDAITRRPRKYGFHGTIKPPFRLVPGTGEGALASELAQLCHRLEPVVLDGLTLSKIGSFLALTPVGDVRALATMAAEVVRGLDAFRAPPDPAELEKRRQSNLSPLQEKYLKDWGYPYVMDAFRFHMTLSGPLPAARRDAVLAQATKHFLDIPPRPFVIDSLTLVGEDEDGKFREISRYTLQAGV</sequence>
<dbReference type="PIRSF" id="PIRSF033328">
    <property type="entry name" value="Phest_Mll4975"/>
    <property type="match status" value="1"/>
</dbReference>
<dbReference type="InterPro" id="IPR009389">
    <property type="entry name" value="DUF1045"/>
</dbReference>
<dbReference type="Pfam" id="PF06299">
    <property type="entry name" value="DUF1045"/>
    <property type="match status" value="1"/>
</dbReference>
<reference evidence="1" key="1">
    <citation type="submission" date="2021-07" db="EMBL/GenBank/DDBJ databases">
        <title>Roseobacter insulae sp. nov., isolated from a tidal flat.</title>
        <authorList>
            <person name="Park S."/>
            <person name="Yoon J.-H."/>
        </authorList>
    </citation>
    <scope>NUCLEOTIDE SEQUENCE</scope>
    <source>
        <strain evidence="1">YSTF-M11</strain>
    </source>
</reference>
<accession>A0A9X1FUN1</accession>
<keyword evidence="2" id="KW-1185">Reference proteome</keyword>
<proteinExistence type="predicted"/>
<dbReference type="Proteomes" id="UP001138661">
    <property type="component" value="Unassembled WGS sequence"/>
</dbReference>
<gene>
    <name evidence="1" type="ORF">KX928_05300</name>
</gene>
<organism evidence="1 2">
    <name type="scientific">Roseobacter insulae</name>
    <dbReference type="NCBI Taxonomy" id="2859783"/>
    <lineage>
        <taxon>Bacteria</taxon>
        <taxon>Pseudomonadati</taxon>
        <taxon>Pseudomonadota</taxon>
        <taxon>Alphaproteobacteria</taxon>
        <taxon>Rhodobacterales</taxon>
        <taxon>Roseobacteraceae</taxon>
        <taxon>Roseobacter</taxon>
    </lineage>
</organism>